<reference evidence="1" key="1">
    <citation type="submission" date="2022-10" db="EMBL/GenBank/DDBJ databases">
        <title>Complete Genome of Trichothecium roseum strain YXFP-22015, a Plant Pathogen Isolated from Citrus.</title>
        <authorList>
            <person name="Wang Y."/>
            <person name="Zhu L."/>
        </authorList>
    </citation>
    <scope>NUCLEOTIDE SEQUENCE</scope>
    <source>
        <strain evidence="1">YXFP-22015</strain>
    </source>
</reference>
<protein>
    <submittedName>
        <fullName evidence="1">Uncharacterized protein</fullName>
    </submittedName>
</protein>
<comment type="caution">
    <text evidence="1">The sequence shown here is derived from an EMBL/GenBank/DDBJ whole genome shotgun (WGS) entry which is preliminary data.</text>
</comment>
<gene>
    <name evidence="1" type="ORF">N3K66_008688</name>
</gene>
<keyword evidence="2" id="KW-1185">Reference proteome</keyword>
<evidence type="ECO:0000313" key="1">
    <source>
        <dbReference type="EMBL" id="KAI9896516.1"/>
    </source>
</evidence>
<accession>A0ACC0UQW8</accession>
<name>A0ACC0UQW8_9HYPO</name>
<proteinExistence type="predicted"/>
<organism evidence="1 2">
    <name type="scientific">Trichothecium roseum</name>
    <dbReference type="NCBI Taxonomy" id="47278"/>
    <lineage>
        <taxon>Eukaryota</taxon>
        <taxon>Fungi</taxon>
        <taxon>Dikarya</taxon>
        <taxon>Ascomycota</taxon>
        <taxon>Pezizomycotina</taxon>
        <taxon>Sordariomycetes</taxon>
        <taxon>Hypocreomycetidae</taxon>
        <taxon>Hypocreales</taxon>
        <taxon>Hypocreales incertae sedis</taxon>
        <taxon>Trichothecium</taxon>
    </lineage>
</organism>
<dbReference type="Proteomes" id="UP001163324">
    <property type="component" value="Chromosome 9"/>
</dbReference>
<dbReference type="EMBL" id="CM047948">
    <property type="protein sequence ID" value="KAI9896516.1"/>
    <property type="molecule type" value="Genomic_DNA"/>
</dbReference>
<sequence length="101" mass="11505">MLHCFLEMEGNYYEEFCFFSFLFFFVFFLYLDLLTLSRPLRSSPLPLLQLSLLRSSSYHALRLLPPNVRSSSSMTMGCTQAWAAASSSLAEGSRARRSEGT</sequence>
<evidence type="ECO:0000313" key="2">
    <source>
        <dbReference type="Proteomes" id="UP001163324"/>
    </source>
</evidence>